<accession>A0AC58MPL3</accession>
<proteinExistence type="predicted"/>
<evidence type="ECO:0000313" key="1">
    <source>
        <dbReference type="Proteomes" id="UP001732720"/>
    </source>
</evidence>
<dbReference type="RefSeq" id="XP_073931336.1">
    <property type="nucleotide sequence ID" value="XM_074075235.1"/>
</dbReference>
<evidence type="ECO:0000313" key="2">
    <source>
        <dbReference type="RefSeq" id="XP_073931336.1"/>
    </source>
</evidence>
<name>A0AC58MPL3_CASCN</name>
<organism evidence="1 2">
    <name type="scientific">Castor canadensis</name>
    <name type="common">American beaver</name>
    <dbReference type="NCBI Taxonomy" id="51338"/>
    <lineage>
        <taxon>Eukaryota</taxon>
        <taxon>Metazoa</taxon>
        <taxon>Chordata</taxon>
        <taxon>Craniata</taxon>
        <taxon>Vertebrata</taxon>
        <taxon>Euteleostomi</taxon>
        <taxon>Mammalia</taxon>
        <taxon>Eutheria</taxon>
        <taxon>Euarchontoglires</taxon>
        <taxon>Glires</taxon>
        <taxon>Rodentia</taxon>
        <taxon>Castorimorpha</taxon>
        <taxon>Castoridae</taxon>
        <taxon>Castor</taxon>
    </lineage>
</organism>
<protein>
    <submittedName>
        <fullName evidence="2">Peroxisomal bifunctional enzyme-like</fullName>
    </submittedName>
</protein>
<gene>
    <name evidence="2" type="primary">LOC109695162</name>
</gene>
<keyword evidence="1" id="KW-1185">Reference proteome</keyword>
<sequence length="648" mass="71782">MAEYLRLPHSLALIRIRNPPVNAISPAVLYGIKEGLQKAVSDHTVKAIVISGADGKFCAGVDIHVFSTPWSSDTGLGDLVDEMQRNKKPVVAAIEGMALGGGLELALGSHYRIAHVQTETGFPEVTLGILPGARGTQLLPRLIGIPAALDLITSGRCILAGEAFKLGILDKVVNSDPLEKGIKFARTILDQPLECRRIMNKTVPNVPNMDAIFSEVFAKVRKQYPGYIAPETCIRAVQASVKHPYEVGIKEEKELAVYLVESGQARALQYAFFAERNANKWSTPSGVSWKTASVRPISLVGVLGKHVGEFLDSPHLHMVRAAIYLVPSGVKFCGKHIAVLAPLILIQVHELFILCVRTGDGNFFFFFFVVLGPELRTYTLSHSTSSQLIEMENILVPRGWGEVVSTFLTISNNGTMNIHVQVLCRHTVFSSLRDSIYVIYIRNFRVSDLAGLDVGWKGRKGQGLTGPALPPGTPARKRGNIRYCPIPDILCESGRFGQKTGKGWYQYDKPLGRIHKPDPWLSKFLSQYRETYHIEPRVISQDEILERCLYALINEAFRILGEGIAASPEHIDVIYLHGYGWPRYRGGPMFYASTVGLSTILEKLQKYYRQNPDIPQLEPSNYLKKLAAHGNPPLKEWQRLAGTPSSKL</sequence>
<reference evidence="2" key="1">
    <citation type="submission" date="2025-08" db="UniProtKB">
        <authorList>
            <consortium name="RefSeq"/>
        </authorList>
    </citation>
    <scope>IDENTIFICATION</scope>
</reference>
<dbReference type="Proteomes" id="UP001732720">
    <property type="component" value="Chromosome 5"/>
</dbReference>